<protein>
    <submittedName>
        <fullName evidence="6">GntR family transcriptional regulator</fullName>
    </submittedName>
</protein>
<dbReference type="Pfam" id="PF07729">
    <property type="entry name" value="FCD"/>
    <property type="match status" value="1"/>
</dbReference>
<dbReference type="EMBL" id="BSUK01000001">
    <property type="protein sequence ID" value="GMA25015.1"/>
    <property type="molecule type" value="Genomic_DNA"/>
</dbReference>
<evidence type="ECO:0000313" key="6">
    <source>
        <dbReference type="EMBL" id="GMA25015.1"/>
    </source>
</evidence>
<comment type="caution">
    <text evidence="6">The sequence shown here is derived from an EMBL/GenBank/DDBJ whole genome shotgun (WGS) entry which is preliminary data.</text>
</comment>
<dbReference type="Proteomes" id="UP001157091">
    <property type="component" value="Unassembled WGS sequence"/>
</dbReference>
<evidence type="ECO:0000313" key="7">
    <source>
        <dbReference type="Proteomes" id="UP001157091"/>
    </source>
</evidence>
<dbReference type="PANTHER" id="PTHR43537">
    <property type="entry name" value="TRANSCRIPTIONAL REGULATOR, GNTR FAMILY"/>
    <property type="match status" value="1"/>
</dbReference>
<feature type="region of interest" description="Disordered" evidence="4">
    <location>
        <begin position="226"/>
        <end position="245"/>
    </location>
</feature>
<dbReference type="SMART" id="SM00345">
    <property type="entry name" value="HTH_GNTR"/>
    <property type="match status" value="1"/>
</dbReference>
<dbReference type="InterPro" id="IPR011711">
    <property type="entry name" value="GntR_C"/>
</dbReference>
<dbReference type="InterPro" id="IPR036388">
    <property type="entry name" value="WH-like_DNA-bd_sf"/>
</dbReference>
<organism evidence="6 7">
    <name type="scientific">Luteimicrobium album</name>
    <dbReference type="NCBI Taxonomy" id="1054550"/>
    <lineage>
        <taxon>Bacteria</taxon>
        <taxon>Bacillati</taxon>
        <taxon>Actinomycetota</taxon>
        <taxon>Actinomycetes</taxon>
        <taxon>Micrococcales</taxon>
        <taxon>Luteimicrobium</taxon>
    </lineage>
</organism>
<dbReference type="Gene3D" id="1.20.120.530">
    <property type="entry name" value="GntR ligand-binding domain-like"/>
    <property type="match status" value="1"/>
</dbReference>
<dbReference type="CDD" id="cd07377">
    <property type="entry name" value="WHTH_GntR"/>
    <property type="match status" value="1"/>
</dbReference>
<evidence type="ECO:0000256" key="2">
    <source>
        <dbReference type="ARBA" id="ARBA00023125"/>
    </source>
</evidence>
<accession>A0ABQ6I2L7</accession>
<name>A0ABQ6I2L7_9MICO</name>
<keyword evidence="1" id="KW-0805">Transcription regulation</keyword>
<evidence type="ECO:0000256" key="4">
    <source>
        <dbReference type="SAM" id="MobiDB-lite"/>
    </source>
</evidence>
<dbReference type="Pfam" id="PF00392">
    <property type="entry name" value="GntR"/>
    <property type="match status" value="1"/>
</dbReference>
<feature type="domain" description="HTH gntR-type" evidence="5">
    <location>
        <begin position="6"/>
        <end position="74"/>
    </location>
</feature>
<keyword evidence="2" id="KW-0238">DNA-binding</keyword>
<dbReference type="RefSeq" id="WP_284293680.1">
    <property type="nucleotide sequence ID" value="NZ_BSUK01000001.1"/>
</dbReference>
<keyword evidence="3" id="KW-0804">Transcription</keyword>
<dbReference type="Gene3D" id="1.10.10.10">
    <property type="entry name" value="Winged helix-like DNA-binding domain superfamily/Winged helix DNA-binding domain"/>
    <property type="match status" value="1"/>
</dbReference>
<dbReference type="PROSITE" id="PS50949">
    <property type="entry name" value="HTH_GNTR"/>
    <property type="match status" value="1"/>
</dbReference>
<dbReference type="InterPro" id="IPR036390">
    <property type="entry name" value="WH_DNA-bd_sf"/>
</dbReference>
<dbReference type="PRINTS" id="PR00035">
    <property type="entry name" value="HTHGNTR"/>
</dbReference>
<evidence type="ECO:0000259" key="5">
    <source>
        <dbReference type="PROSITE" id="PS50949"/>
    </source>
</evidence>
<gene>
    <name evidence="6" type="ORF">GCM10025864_27740</name>
</gene>
<evidence type="ECO:0000256" key="3">
    <source>
        <dbReference type="ARBA" id="ARBA00023163"/>
    </source>
</evidence>
<dbReference type="PANTHER" id="PTHR43537:SF47">
    <property type="entry name" value="REGULATORY PROTEIN GNTR HTH"/>
    <property type="match status" value="1"/>
</dbReference>
<dbReference type="SMART" id="SM00895">
    <property type="entry name" value="FCD"/>
    <property type="match status" value="1"/>
</dbReference>
<dbReference type="InterPro" id="IPR008920">
    <property type="entry name" value="TF_FadR/GntR_C"/>
</dbReference>
<dbReference type="InterPro" id="IPR000524">
    <property type="entry name" value="Tscrpt_reg_HTH_GntR"/>
</dbReference>
<dbReference type="SUPFAM" id="SSF46785">
    <property type="entry name" value="Winged helix' DNA-binding domain"/>
    <property type="match status" value="1"/>
</dbReference>
<evidence type="ECO:0000256" key="1">
    <source>
        <dbReference type="ARBA" id="ARBA00023015"/>
    </source>
</evidence>
<proteinExistence type="predicted"/>
<dbReference type="SUPFAM" id="SSF48008">
    <property type="entry name" value="GntR ligand-binding domain-like"/>
    <property type="match status" value="1"/>
</dbReference>
<sequence>MALQRASLADQAADVLADRIGAGEWPVGSPLPGEHALAAELGVGRSTVREALRALSSRGLVRARQGAGVFVTASTPSPDWDDLLRRARVADVVEARVAIEVQAARLAAARRTPADLDALRATLAARREAELTPSPDDGAYVDADQRFHAAVVEASHNPVLVELFAAFAPRVRAGMLDLLTLAGPGSPHHHDQDAHAAIVSAVEDRDPDGAATAASDHLQAVLDALSGARAATDPATTSPDPEETR</sequence>
<keyword evidence="7" id="KW-1185">Reference proteome</keyword>
<reference evidence="7" key="1">
    <citation type="journal article" date="2019" name="Int. J. Syst. Evol. Microbiol.">
        <title>The Global Catalogue of Microorganisms (GCM) 10K type strain sequencing project: providing services to taxonomists for standard genome sequencing and annotation.</title>
        <authorList>
            <consortium name="The Broad Institute Genomics Platform"/>
            <consortium name="The Broad Institute Genome Sequencing Center for Infectious Disease"/>
            <person name="Wu L."/>
            <person name="Ma J."/>
        </authorList>
    </citation>
    <scope>NUCLEOTIDE SEQUENCE [LARGE SCALE GENOMIC DNA]</scope>
    <source>
        <strain evidence="7">NBRC 106348</strain>
    </source>
</reference>